<sequence>MALSGEFGAFRGEEHQRHLVELAWRRRRGGEGLWERLRAAGPNRGEQDLRVDRRDLLVASGVIFCYGGTKTIAAIDSKPEKMHGEKKKKVERDCVRTIKGGLGLTDAKTERDEDKPLQ</sequence>
<dbReference type="EMBL" id="BKCP01006604">
    <property type="protein sequence ID" value="GER43350.1"/>
    <property type="molecule type" value="Genomic_DNA"/>
</dbReference>
<proteinExistence type="predicted"/>
<dbReference type="Proteomes" id="UP000325081">
    <property type="component" value="Unassembled WGS sequence"/>
</dbReference>
<name>A0A5A7QDT3_STRAF</name>
<keyword evidence="2" id="KW-1185">Reference proteome</keyword>
<reference evidence="2" key="1">
    <citation type="journal article" date="2019" name="Curr. Biol.">
        <title>Genome Sequence of Striga asiatica Provides Insight into the Evolution of Plant Parasitism.</title>
        <authorList>
            <person name="Yoshida S."/>
            <person name="Kim S."/>
            <person name="Wafula E.K."/>
            <person name="Tanskanen J."/>
            <person name="Kim Y.M."/>
            <person name="Honaas L."/>
            <person name="Yang Z."/>
            <person name="Spallek T."/>
            <person name="Conn C.E."/>
            <person name="Ichihashi Y."/>
            <person name="Cheong K."/>
            <person name="Cui S."/>
            <person name="Der J.P."/>
            <person name="Gundlach H."/>
            <person name="Jiao Y."/>
            <person name="Hori C."/>
            <person name="Ishida J.K."/>
            <person name="Kasahara H."/>
            <person name="Kiba T."/>
            <person name="Kim M.S."/>
            <person name="Koo N."/>
            <person name="Laohavisit A."/>
            <person name="Lee Y.H."/>
            <person name="Lumba S."/>
            <person name="McCourt P."/>
            <person name="Mortimer J.C."/>
            <person name="Mutuku J.M."/>
            <person name="Nomura T."/>
            <person name="Sasaki-Sekimoto Y."/>
            <person name="Seto Y."/>
            <person name="Wang Y."/>
            <person name="Wakatake T."/>
            <person name="Sakakibara H."/>
            <person name="Demura T."/>
            <person name="Yamaguchi S."/>
            <person name="Yoneyama K."/>
            <person name="Manabe R.I."/>
            <person name="Nelson D.C."/>
            <person name="Schulman A.H."/>
            <person name="Timko M.P."/>
            <person name="dePamphilis C.W."/>
            <person name="Choi D."/>
            <person name="Shirasu K."/>
        </authorList>
    </citation>
    <scope>NUCLEOTIDE SEQUENCE [LARGE SCALE GENOMIC DNA]</scope>
    <source>
        <strain evidence="2">cv. UVA1</strain>
    </source>
</reference>
<organism evidence="1 2">
    <name type="scientific">Striga asiatica</name>
    <name type="common">Asiatic witchweed</name>
    <name type="synonym">Buchnera asiatica</name>
    <dbReference type="NCBI Taxonomy" id="4170"/>
    <lineage>
        <taxon>Eukaryota</taxon>
        <taxon>Viridiplantae</taxon>
        <taxon>Streptophyta</taxon>
        <taxon>Embryophyta</taxon>
        <taxon>Tracheophyta</taxon>
        <taxon>Spermatophyta</taxon>
        <taxon>Magnoliopsida</taxon>
        <taxon>eudicotyledons</taxon>
        <taxon>Gunneridae</taxon>
        <taxon>Pentapetalae</taxon>
        <taxon>asterids</taxon>
        <taxon>lamiids</taxon>
        <taxon>Lamiales</taxon>
        <taxon>Orobanchaceae</taxon>
        <taxon>Buchnereae</taxon>
        <taxon>Striga</taxon>
    </lineage>
</organism>
<protein>
    <submittedName>
        <fullName evidence="1">Para-aminobenzoate synthase component I</fullName>
    </submittedName>
</protein>
<dbReference type="AlphaFoldDB" id="A0A5A7QDT3"/>
<accession>A0A5A7QDT3</accession>
<evidence type="ECO:0000313" key="2">
    <source>
        <dbReference type="Proteomes" id="UP000325081"/>
    </source>
</evidence>
<evidence type="ECO:0000313" key="1">
    <source>
        <dbReference type="EMBL" id="GER43350.1"/>
    </source>
</evidence>
<gene>
    <name evidence="1" type="ORF">STAS_20194</name>
</gene>
<comment type="caution">
    <text evidence="1">The sequence shown here is derived from an EMBL/GenBank/DDBJ whole genome shotgun (WGS) entry which is preliminary data.</text>
</comment>